<name>A0A3D9VF14_THECX</name>
<dbReference type="AlphaFoldDB" id="A0A3D9VF14"/>
<feature type="compositionally biased region" description="Basic and acidic residues" evidence="1">
    <location>
        <begin position="1"/>
        <end position="13"/>
    </location>
</feature>
<keyword evidence="3" id="KW-1185">Reference proteome</keyword>
<evidence type="ECO:0000313" key="2">
    <source>
        <dbReference type="EMBL" id="REF36734.1"/>
    </source>
</evidence>
<feature type="compositionally biased region" description="Low complexity" evidence="1">
    <location>
        <begin position="143"/>
        <end position="157"/>
    </location>
</feature>
<dbReference type="RefSeq" id="WP_115850322.1">
    <property type="nucleotide sequence ID" value="NZ_QTUC01000001.1"/>
</dbReference>
<accession>A0A3D9VF14</accession>
<gene>
    <name evidence="2" type="ORF">DFJ64_2159</name>
</gene>
<protein>
    <submittedName>
        <fullName evidence="2">Uncharacterized protein</fullName>
    </submittedName>
</protein>
<dbReference type="EMBL" id="QTUC01000001">
    <property type="protein sequence ID" value="REF36734.1"/>
    <property type="molecule type" value="Genomic_DNA"/>
</dbReference>
<comment type="caution">
    <text evidence="2">The sequence shown here is derived from an EMBL/GenBank/DDBJ whole genome shotgun (WGS) entry which is preliminary data.</text>
</comment>
<dbReference type="Proteomes" id="UP000256485">
    <property type="component" value="Unassembled WGS sequence"/>
</dbReference>
<feature type="compositionally biased region" description="Basic and acidic residues" evidence="1">
    <location>
        <begin position="161"/>
        <end position="195"/>
    </location>
</feature>
<feature type="region of interest" description="Disordered" evidence="1">
    <location>
        <begin position="1"/>
        <end position="23"/>
    </location>
</feature>
<dbReference type="OrthoDB" id="6021932at2"/>
<feature type="region of interest" description="Disordered" evidence="1">
    <location>
        <begin position="134"/>
        <end position="195"/>
    </location>
</feature>
<proteinExistence type="predicted"/>
<reference evidence="2 3" key="1">
    <citation type="submission" date="2018-08" db="EMBL/GenBank/DDBJ databases">
        <title>Sequencing the genomes of 1000 actinobacteria strains.</title>
        <authorList>
            <person name="Klenk H.-P."/>
        </authorList>
    </citation>
    <scope>NUCLEOTIDE SEQUENCE [LARGE SCALE GENOMIC DNA]</scope>
    <source>
        <strain evidence="2 3">DSM 22891</strain>
    </source>
</reference>
<evidence type="ECO:0000256" key="1">
    <source>
        <dbReference type="SAM" id="MobiDB-lite"/>
    </source>
</evidence>
<sequence>MNDSDDNRQRSLEEASAQDWLGANPDPDVLLSVPDLGVDKITLNVEDLEADVDLHARVLQAVEIHVGAQVTLGRVELEIENVHAKAMLKVKLDKVAQIVDRLMRTIEANPEIITSLTAPIGRGVEELGRGAGEGVREIGKGTSGSQDNSSDSQGSRNESVNSRERDPSQVETKHDVSYDEKDKDTGEVRHQERRG</sequence>
<organism evidence="2 3">
    <name type="scientific">Thermasporomyces composti</name>
    <dbReference type="NCBI Taxonomy" id="696763"/>
    <lineage>
        <taxon>Bacteria</taxon>
        <taxon>Bacillati</taxon>
        <taxon>Actinomycetota</taxon>
        <taxon>Actinomycetes</taxon>
        <taxon>Propionibacteriales</taxon>
        <taxon>Nocardioidaceae</taxon>
        <taxon>Thermasporomyces</taxon>
    </lineage>
</organism>
<evidence type="ECO:0000313" key="3">
    <source>
        <dbReference type="Proteomes" id="UP000256485"/>
    </source>
</evidence>